<feature type="compositionally biased region" description="Low complexity" evidence="1">
    <location>
        <begin position="56"/>
        <end position="71"/>
    </location>
</feature>
<protein>
    <submittedName>
        <fullName evidence="2">Uncharacterized protein</fullName>
    </submittedName>
</protein>
<proteinExistence type="predicted"/>
<dbReference type="Proteomes" id="UP000271683">
    <property type="component" value="Unassembled WGS sequence"/>
</dbReference>
<organism evidence="2 3">
    <name type="scientific">Couchioplanes caeruleus</name>
    <dbReference type="NCBI Taxonomy" id="56438"/>
    <lineage>
        <taxon>Bacteria</taxon>
        <taxon>Bacillati</taxon>
        <taxon>Actinomycetota</taxon>
        <taxon>Actinomycetes</taxon>
        <taxon>Micromonosporales</taxon>
        <taxon>Micromonosporaceae</taxon>
        <taxon>Couchioplanes</taxon>
    </lineage>
</organism>
<evidence type="ECO:0000313" key="2">
    <source>
        <dbReference type="EMBL" id="ROP33493.1"/>
    </source>
</evidence>
<dbReference type="AlphaFoldDB" id="A0A3N1GT92"/>
<feature type="region of interest" description="Disordered" evidence="1">
    <location>
        <begin position="56"/>
        <end position="77"/>
    </location>
</feature>
<reference evidence="2 3" key="1">
    <citation type="submission" date="2018-11" db="EMBL/GenBank/DDBJ databases">
        <title>Sequencing the genomes of 1000 actinobacteria strains.</title>
        <authorList>
            <person name="Klenk H.-P."/>
        </authorList>
    </citation>
    <scope>NUCLEOTIDE SEQUENCE [LARGE SCALE GENOMIC DNA]</scope>
    <source>
        <strain evidence="2 3">DSM 43634</strain>
    </source>
</reference>
<evidence type="ECO:0000313" key="3">
    <source>
        <dbReference type="Proteomes" id="UP000271683"/>
    </source>
</evidence>
<comment type="caution">
    <text evidence="2">The sequence shown here is derived from an EMBL/GenBank/DDBJ whole genome shotgun (WGS) entry which is preliminary data.</text>
</comment>
<dbReference type="EMBL" id="RJKL01000001">
    <property type="protein sequence ID" value="ROP33493.1"/>
    <property type="molecule type" value="Genomic_DNA"/>
</dbReference>
<name>A0A3N1GT92_9ACTN</name>
<evidence type="ECO:0000256" key="1">
    <source>
        <dbReference type="SAM" id="MobiDB-lite"/>
    </source>
</evidence>
<gene>
    <name evidence="2" type="ORF">EDD30_6480</name>
</gene>
<sequence>MVAFNGSPMKTSTNRRRVQVVVAASAAVLLLGGGGAYGANAYAKDQICSAIEGGTASLSGSESKDSSSASDDIAEVESTRSKLETYARMLVVDTDLKNAVEGLIADIGQMITLKKAMDSGAGEGMEVLAEMFSLAGSVNTHVRQAQDACGLPAIGIPSKSGKEKATTSEAVLEPQTISTAPDAYGTDASDEELLEAARLAVQTRQDRVGSLDYASAYDMFAAAGKALWPRKQYVAFTEGCDERKMATGDLDEDDLSTKYRVTDPRWADPGKKRVTVTVAGAGKPWTITAVHELGEWKVLGSDALRKTMVNVSKQGVEAVVAEECTLGD</sequence>
<accession>A0A3N1GT92</accession>